<gene>
    <name evidence="3" type="ORF">OVN521_LOCUS20308</name>
    <name evidence="4" type="ORF">UXM345_LOCUS27806</name>
</gene>
<dbReference type="Gene3D" id="3.90.190.10">
    <property type="entry name" value="Protein tyrosine phosphatase superfamily"/>
    <property type="match status" value="1"/>
</dbReference>
<sequence length="164" mass="19056">MRPLTGYFRIVLLFALPVLSFIRRLSACNPEAGDPIIVHCLAVVDTVLNKICEHLSLNMPSFLKHIRQQRNRVTDFRLSFEQIDENLSKNITQDCRCGDEYHYGLLEDYVNSPIVVHDLFGGYQDATFCALYAIIERMKLEGRLNIYVLAKLYHLRRSGIWQHN</sequence>
<dbReference type="Proteomes" id="UP000663842">
    <property type="component" value="Unassembled WGS sequence"/>
</dbReference>
<keyword evidence="1" id="KW-0732">Signal</keyword>
<accession>A0A819U7M6</accession>
<dbReference type="Proteomes" id="UP000663866">
    <property type="component" value="Unassembled WGS sequence"/>
</dbReference>
<keyword evidence="5" id="KW-1185">Reference proteome</keyword>
<evidence type="ECO:0000313" key="5">
    <source>
        <dbReference type="Proteomes" id="UP000663866"/>
    </source>
</evidence>
<proteinExistence type="predicted"/>
<evidence type="ECO:0000259" key="2">
    <source>
        <dbReference type="Pfam" id="PF00102"/>
    </source>
</evidence>
<feature type="signal peptide" evidence="1">
    <location>
        <begin position="1"/>
        <end position="27"/>
    </location>
</feature>
<dbReference type="SUPFAM" id="SSF52799">
    <property type="entry name" value="(Phosphotyrosine protein) phosphatases II"/>
    <property type="match status" value="2"/>
</dbReference>
<reference evidence="3" key="1">
    <citation type="submission" date="2021-02" db="EMBL/GenBank/DDBJ databases">
        <authorList>
            <person name="Nowell W R."/>
        </authorList>
    </citation>
    <scope>NUCLEOTIDE SEQUENCE</scope>
</reference>
<evidence type="ECO:0000256" key="1">
    <source>
        <dbReference type="SAM" id="SignalP"/>
    </source>
</evidence>
<feature type="non-terminal residue" evidence="3">
    <location>
        <position position="1"/>
    </location>
</feature>
<name>A0A819U7M6_9BILA</name>
<dbReference type="AlphaFoldDB" id="A0A819U7M6"/>
<comment type="caution">
    <text evidence="3">The sequence shown here is derived from an EMBL/GenBank/DDBJ whole genome shotgun (WGS) entry which is preliminary data.</text>
</comment>
<dbReference type="EMBL" id="CAJOBG010003991">
    <property type="protein sequence ID" value="CAF4090186.1"/>
    <property type="molecule type" value="Genomic_DNA"/>
</dbReference>
<evidence type="ECO:0000313" key="3">
    <source>
        <dbReference type="EMBL" id="CAF4090186.1"/>
    </source>
</evidence>
<dbReference type="InterPro" id="IPR000242">
    <property type="entry name" value="PTP_cat"/>
</dbReference>
<organism evidence="3 5">
    <name type="scientific">Rotaria magnacalcarata</name>
    <dbReference type="NCBI Taxonomy" id="392030"/>
    <lineage>
        <taxon>Eukaryota</taxon>
        <taxon>Metazoa</taxon>
        <taxon>Spiralia</taxon>
        <taxon>Gnathifera</taxon>
        <taxon>Rotifera</taxon>
        <taxon>Eurotatoria</taxon>
        <taxon>Bdelloidea</taxon>
        <taxon>Philodinida</taxon>
        <taxon>Philodinidae</taxon>
        <taxon>Rotaria</taxon>
    </lineage>
</organism>
<dbReference type="EMBL" id="CAJOBF010006134">
    <property type="protein sequence ID" value="CAF4197454.1"/>
    <property type="molecule type" value="Genomic_DNA"/>
</dbReference>
<dbReference type="GO" id="GO:0004725">
    <property type="term" value="F:protein tyrosine phosphatase activity"/>
    <property type="evidence" value="ECO:0007669"/>
    <property type="project" value="InterPro"/>
</dbReference>
<feature type="domain" description="Tyrosine-protein phosphatase" evidence="2">
    <location>
        <begin position="110"/>
        <end position="163"/>
    </location>
</feature>
<protein>
    <recommendedName>
        <fullName evidence="2">Tyrosine-protein phosphatase domain-containing protein</fullName>
    </recommendedName>
</protein>
<feature type="chain" id="PRO_5036236119" description="Tyrosine-protein phosphatase domain-containing protein" evidence="1">
    <location>
        <begin position="28"/>
        <end position="164"/>
    </location>
</feature>
<dbReference type="Pfam" id="PF00102">
    <property type="entry name" value="Y_phosphatase"/>
    <property type="match status" value="1"/>
</dbReference>
<dbReference type="InterPro" id="IPR029021">
    <property type="entry name" value="Prot-tyrosine_phosphatase-like"/>
</dbReference>
<evidence type="ECO:0000313" key="4">
    <source>
        <dbReference type="EMBL" id="CAF4197454.1"/>
    </source>
</evidence>